<name>A0ABN0XD86_9ALTE</name>
<dbReference type="EMBL" id="BAAAEI010000015">
    <property type="protein sequence ID" value="GAA0361324.1"/>
    <property type="molecule type" value="Genomic_DNA"/>
</dbReference>
<accession>A0ABN0XD86</accession>
<evidence type="ECO:0000313" key="2">
    <source>
        <dbReference type="Proteomes" id="UP001501757"/>
    </source>
</evidence>
<organism evidence="1 2">
    <name type="scientific">Bowmanella denitrificans</name>
    <dbReference type="NCBI Taxonomy" id="366582"/>
    <lineage>
        <taxon>Bacteria</taxon>
        <taxon>Pseudomonadati</taxon>
        <taxon>Pseudomonadota</taxon>
        <taxon>Gammaproteobacteria</taxon>
        <taxon>Alteromonadales</taxon>
        <taxon>Alteromonadaceae</taxon>
        <taxon>Bowmanella</taxon>
    </lineage>
</organism>
<comment type="caution">
    <text evidence="1">The sequence shown here is derived from an EMBL/GenBank/DDBJ whole genome shotgun (WGS) entry which is preliminary data.</text>
</comment>
<sequence length="143" mass="16546">MSYRSIESLMINALDWVDEWDPMKGNQFHRVSADGGSVRMAVGDIDHGGMRYRALKIFDIVIPSGKREQGLYSFFVHRLEDTAYGFGAIWHDQVDNPILRARHLRYKLQRRGWSFYKITGMPHPRHLVAGNSFLHSLEAVGYH</sequence>
<keyword evidence="2" id="KW-1185">Reference proteome</keyword>
<proteinExistence type="predicted"/>
<evidence type="ECO:0000313" key="1">
    <source>
        <dbReference type="EMBL" id="GAA0361324.1"/>
    </source>
</evidence>
<protein>
    <submittedName>
        <fullName evidence="1">Uncharacterized protein</fullName>
    </submittedName>
</protein>
<gene>
    <name evidence="1" type="ORF">GCM10009092_27050</name>
</gene>
<dbReference type="RefSeq" id="WP_102797409.1">
    <property type="nucleotide sequence ID" value="NZ_BAAAEI010000015.1"/>
</dbReference>
<reference evidence="1 2" key="1">
    <citation type="journal article" date="2019" name="Int. J. Syst. Evol. Microbiol.">
        <title>The Global Catalogue of Microorganisms (GCM) 10K type strain sequencing project: providing services to taxonomists for standard genome sequencing and annotation.</title>
        <authorList>
            <consortium name="The Broad Institute Genomics Platform"/>
            <consortium name="The Broad Institute Genome Sequencing Center for Infectious Disease"/>
            <person name="Wu L."/>
            <person name="Ma J."/>
        </authorList>
    </citation>
    <scope>NUCLEOTIDE SEQUENCE [LARGE SCALE GENOMIC DNA]</scope>
    <source>
        <strain evidence="1 2">JCM 13378</strain>
    </source>
</reference>
<dbReference type="Proteomes" id="UP001501757">
    <property type="component" value="Unassembled WGS sequence"/>
</dbReference>